<proteinExistence type="predicted"/>
<organism evidence="1">
    <name type="scientific">Pseudomonas fluorescens</name>
    <dbReference type="NCBI Taxonomy" id="294"/>
    <lineage>
        <taxon>Bacteria</taxon>
        <taxon>Pseudomonadati</taxon>
        <taxon>Pseudomonadota</taxon>
        <taxon>Gammaproteobacteria</taxon>
        <taxon>Pseudomonadales</taxon>
        <taxon>Pseudomonadaceae</taxon>
        <taxon>Pseudomonas</taxon>
    </lineage>
</organism>
<accession>F1BCH3</accession>
<evidence type="ECO:0000313" key="1">
    <source>
        <dbReference type="EMBL" id="ADX60341.1"/>
    </source>
</evidence>
<name>F1BCH3_PSEFL</name>
<dbReference type="EMBL" id="HM752578">
    <property type="protein sequence ID" value="ADX60341.1"/>
    <property type="molecule type" value="Genomic_DNA"/>
</dbReference>
<dbReference type="AlphaFoldDB" id="F1BCH3"/>
<reference evidence="1" key="1">
    <citation type="journal article" date="2011" name="Environ. Microbiol. Rep.">
        <title>Pseudomonas fluorescens BBc6R8 type III secretion mutants no longer promote ectomycorrhizal symbiosis.</title>
        <authorList>
            <person name="Cusano A.M."/>
            <person name="Burlinson P.R."/>
            <person name="Deveau A."/>
            <person name="Vion P."/>
            <person name="Uroz S."/>
            <person name="Preston G.M."/>
            <person name="Frey-Klett P."/>
        </authorList>
    </citation>
    <scope>NUCLEOTIDE SEQUENCE</scope>
    <source>
        <strain evidence="1">BBc6R8</strain>
    </source>
</reference>
<protein>
    <submittedName>
        <fullName evidence="1">Type III secretion protein RspD</fullName>
    </submittedName>
</protein>
<sequence length="120" mass="14106">MLHLVQASPPQRDRMLTLIGSVCQPVRDHLLEEDEYLWCQRLAKALPADSRVLNTDDPLQYLRAWVEPAVWQRLRLGFANKRVVDLERYSNLPDRHGRLDTLWRAVIWRATAITNDHAWP</sequence>
<gene>
    <name evidence="1" type="primary">rspD</name>
</gene>